<evidence type="ECO:0000313" key="1">
    <source>
        <dbReference type="EMBL" id="MFB2619907.1"/>
    </source>
</evidence>
<gene>
    <name evidence="1" type="ORF">ACE02W_08850</name>
</gene>
<keyword evidence="2" id="KW-1185">Reference proteome</keyword>
<dbReference type="Proteomes" id="UP001576708">
    <property type="component" value="Unassembled WGS sequence"/>
</dbReference>
<proteinExistence type="predicted"/>
<comment type="caution">
    <text evidence="1">The sequence shown here is derived from an EMBL/GenBank/DDBJ whole genome shotgun (WGS) entry which is preliminary data.</text>
</comment>
<dbReference type="EMBL" id="JBHFGU010000002">
    <property type="protein sequence ID" value="MFB2619907.1"/>
    <property type="molecule type" value="Genomic_DNA"/>
</dbReference>
<dbReference type="RefSeq" id="WP_342201397.1">
    <property type="nucleotide sequence ID" value="NZ_JBCATE010000002.1"/>
</dbReference>
<accession>A0ABV4VI24</accession>
<protein>
    <submittedName>
        <fullName evidence="1">Uncharacterized protein</fullName>
    </submittedName>
</protein>
<sequence>MLDRAKLQEALKAVFVACMNEADTPSNKYSVQLNAADRLLANNSKLFSCYGIDCCWQRKAS</sequence>
<evidence type="ECO:0000313" key="2">
    <source>
        <dbReference type="Proteomes" id="UP001576708"/>
    </source>
</evidence>
<name>A0ABV4VI24_9GAMM</name>
<organism evidence="1 2">
    <name type="scientific">Shewanella mangrovisoli</name>
    <dbReference type="NCBI Taxonomy" id="2864211"/>
    <lineage>
        <taxon>Bacteria</taxon>
        <taxon>Pseudomonadati</taxon>
        <taxon>Pseudomonadota</taxon>
        <taxon>Gammaproteobacteria</taxon>
        <taxon>Alteromonadales</taxon>
        <taxon>Shewanellaceae</taxon>
        <taxon>Shewanella</taxon>
    </lineage>
</organism>
<reference evidence="1 2" key="1">
    <citation type="submission" date="2024-09" db="EMBL/GenBank/DDBJ databases">
        <authorList>
            <person name="Zhang Y."/>
        </authorList>
    </citation>
    <scope>NUCLEOTIDE SEQUENCE [LARGE SCALE GENOMIC DNA]</scope>
    <source>
        <strain evidence="1 2">ZJ318</strain>
    </source>
</reference>